<keyword evidence="1" id="KW-0175">Coiled coil</keyword>
<dbReference type="Proteomes" id="UP000800094">
    <property type="component" value="Unassembled WGS sequence"/>
</dbReference>
<feature type="region of interest" description="Disordered" evidence="2">
    <location>
        <begin position="221"/>
        <end position="322"/>
    </location>
</feature>
<keyword evidence="4" id="KW-1185">Reference proteome</keyword>
<dbReference type="RefSeq" id="XP_033685462.1">
    <property type="nucleotide sequence ID" value="XM_033834899.1"/>
</dbReference>
<accession>A0A6A6IK60</accession>
<evidence type="ECO:0000313" key="3">
    <source>
        <dbReference type="EMBL" id="KAF2250458.1"/>
    </source>
</evidence>
<dbReference type="EMBL" id="ML987194">
    <property type="protein sequence ID" value="KAF2250458.1"/>
    <property type="molecule type" value="Genomic_DNA"/>
</dbReference>
<feature type="compositionally biased region" description="Polar residues" evidence="2">
    <location>
        <begin position="869"/>
        <end position="888"/>
    </location>
</feature>
<organism evidence="3 4">
    <name type="scientific">Trematosphaeria pertusa</name>
    <dbReference type="NCBI Taxonomy" id="390896"/>
    <lineage>
        <taxon>Eukaryota</taxon>
        <taxon>Fungi</taxon>
        <taxon>Dikarya</taxon>
        <taxon>Ascomycota</taxon>
        <taxon>Pezizomycotina</taxon>
        <taxon>Dothideomycetes</taxon>
        <taxon>Pleosporomycetidae</taxon>
        <taxon>Pleosporales</taxon>
        <taxon>Massarineae</taxon>
        <taxon>Trematosphaeriaceae</taxon>
        <taxon>Trematosphaeria</taxon>
    </lineage>
</organism>
<feature type="region of interest" description="Disordered" evidence="2">
    <location>
        <begin position="963"/>
        <end position="1112"/>
    </location>
</feature>
<dbReference type="AlphaFoldDB" id="A0A6A6IK60"/>
<feature type="region of interest" description="Disordered" evidence="2">
    <location>
        <begin position="717"/>
        <end position="736"/>
    </location>
</feature>
<feature type="coiled-coil region" evidence="1">
    <location>
        <begin position="404"/>
        <end position="474"/>
    </location>
</feature>
<proteinExistence type="predicted"/>
<sequence>MSLNCYLNAYVHSENEVPSLHSTGRTPDFSTKAIFTGTPAGVNERFGEMTEISALVRNPFPISRVPPSTAILVFQACTRNRPASSNPYTDCARASMPSAITQTEPDICQRSDGTNSDCAGLHVRLTSPDQCAIFNVYNFYSPVTDAVANAVFGSNGNGSSRARNCKRNEKGEAKERTLREDLDRRHRVVGCGVSHKAAREVSANVQNSWDAVFHPAHSVDYIPQPRQQRSAQTEGPLEFSEKAAMSSRRTEGVTPDANGHVQHQRRGSNTSENLRHPMTDPTPSMRASERLSLSNPSNAQEDHQKKGENDQPKNMSTSIRPQSYNVRFPMCREWFRNGDDRPISYSAGSPKLVEVYDEGRKVPALLLSRVLASKVQNAIECGQDYREYREIIAKKKHEQIAERRLNAEITLESIEHRLEWLEQQMKEASDGTTEELTQRHIGLLKERVGARRVRDAVEGDQKQLFRDLQKAEETYRKDWAVVDEELENVWIRAGILQKHPASYETHLQSKRSQQDEHYNQGGTGGLAEKDHPQTNATNAREVTKQPDAASLRAPNRTQRSAEHANDSEMPGPPFEPRLRGSDDGEINELLLRLADQAESVRQSRLELLDFANDYNYQCNKYIESPVHARRRDTTNQRRDTFASYFIKICKDRNDRLQEAKAAYWDIQRRAAEVGVSREYLDHIGQDIDSIVSFSEEEVDARYIVGRSVERVQDWRQGWEDGGTGSELPPTPPTQTPSEIGNLEQLDANIVPDDSGTSCNDWMEGGDTPRRNPFYHVPADAGAGENKEGHHEELNEAHLEARGGGGKNPVPHDQHVSERATAAAEKEGESPGRPCRGSCSRPASDSRNEYGRISALDDGSGEGYAASMARHQQVTGDANPSAVQHQNPIANVEVDPEEPTKQGDLEEGTREKQDNKEQHWSRNTLGDEMLNDTLDDHAPSVSLKGSTHQEGLVVAVEPIDACNAQAGEDDGGCSSAPNDDLELHRTSRKRKRYTEDNESLPEWKRQRLQSESSRPTERAQETTSASPEELPSIGRSGTEEEETASMDLSLPTESPDPLHVCRKRKRHIAEDDEDPRERKKEKLDEISPCPTQAPQEAASVSSDDWIPPPDVLK</sequence>
<name>A0A6A6IK60_9PLEO</name>
<dbReference type="GeneID" id="54588229"/>
<feature type="compositionally biased region" description="Basic and acidic residues" evidence="2">
    <location>
        <begin position="1074"/>
        <end position="1084"/>
    </location>
</feature>
<gene>
    <name evidence="3" type="ORF">BU26DRAFT_594318</name>
</gene>
<feature type="compositionally biased region" description="Basic and acidic residues" evidence="2">
    <location>
        <begin position="784"/>
        <end position="800"/>
    </location>
</feature>
<feature type="compositionally biased region" description="Basic and acidic residues" evidence="2">
    <location>
        <begin position="897"/>
        <end position="919"/>
    </location>
</feature>
<evidence type="ECO:0000313" key="4">
    <source>
        <dbReference type="Proteomes" id="UP000800094"/>
    </source>
</evidence>
<evidence type="ECO:0000256" key="2">
    <source>
        <dbReference type="SAM" id="MobiDB-lite"/>
    </source>
</evidence>
<protein>
    <submittedName>
        <fullName evidence="3">Uncharacterized protein</fullName>
    </submittedName>
</protein>
<feature type="compositionally biased region" description="Polar residues" evidence="2">
    <location>
        <begin position="1088"/>
        <end position="1101"/>
    </location>
</feature>
<feature type="compositionally biased region" description="Basic and acidic residues" evidence="2">
    <location>
        <begin position="300"/>
        <end position="311"/>
    </location>
</feature>
<reference evidence="3" key="1">
    <citation type="journal article" date="2020" name="Stud. Mycol.">
        <title>101 Dothideomycetes genomes: a test case for predicting lifestyles and emergence of pathogens.</title>
        <authorList>
            <person name="Haridas S."/>
            <person name="Albert R."/>
            <person name="Binder M."/>
            <person name="Bloem J."/>
            <person name="Labutti K."/>
            <person name="Salamov A."/>
            <person name="Andreopoulos B."/>
            <person name="Baker S."/>
            <person name="Barry K."/>
            <person name="Bills G."/>
            <person name="Bluhm B."/>
            <person name="Cannon C."/>
            <person name="Castanera R."/>
            <person name="Culley D."/>
            <person name="Daum C."/>
            <person name="Ezra D."/>
            <person name="Gonzalez J."/>
            <person name="Henrissat B."/>
            <person name="Kuo A."/>
            <person name="Liang C."/>
            <person name="Lipzen A."/>
            <person name="Lutzoni F."/>
            <person name="Magnuson J."/>
            <person name="Mondo S."/>
            <person name="Nolan M."/>
            <person name="Ohm R."/>
            <person name="Pangilinan J."/>
            <person name="Park H.-J."/>
            <person name="Ramirez L."/>
            <person name="Alfaro M."/>
            <person name="Sun H."/>
            <person name="Tritt A."/>
            <person name="Yoshinaga Y."/>
            <person name="Zwiers L.-H."/>
            <person name="Turgeon B."/>
            <person name="Goodwin S."/>
            <person name="Spatafora J."/>
            <person name="Crous P."/>
            <person name="Grigoriev I."/>
        </authorList>
    </citation>
    <scope>NUCLEOTIDE SEQUENCE</scope>
    <source>
        <strain evidence="3">CBS 122368</strain>
    </source>
</reference>
<feature type="compositionally biased region" description="Polar residues" evidence="2">
    <location>
        <begin position="312"/>
        <end position="322"/>
    </location>
</feature>
<feature type="compositionally biased region" description="Basic and acidic residues" evidence="2">
    <location>
        <begin position="809"/>
        <end position="829"/>
    </location>
</feature>
<feature type="region of interest" description="Disordered" evidence="2">
    <location>
        <begin position="503"/>
        <end position="582"/>
    </location>
</feature>
<feature type="region of interest" description="Disordered" evidence="2">
    <location>
        <begin position="760"/>
        <end position="948"/>
    </location>
</feature>
<evidence type="ECO:0000256" key="1">
    <source>
        <dbReference type="SAM" id="Coils"/>
    </source>
</evidence>